<organism evidence="1 2">
    <name type="scientific">Clavibacter michiganensis subsp. insidiosus</name>
    <dbReference type="NCBI Taxonomy" id="33014"/>
    <lineage>
        <taxon>Bacteria</taxon>
        <taxon>Bacillati</taxon>
        <taxon>Actinomycetota</taxon>
        <taxon>Actinomycetes</taxon>
        <taxon>Micrococcales</taxon>
        <taxon>Microbacteriaceae</taxon>
        <taxon>Clavibacter</taxon>
    </lineage>
</organism>
<comment type="caution">
    <text evidence="1">The sequence shown here is derived from an EMBL/GenBank/DDBJ whole genome shotgun (WGS) entry which is preliminary data.</text>
</comment>
<sequence length="47" mass="4673">DDAARVAVAAVREALAVGAGDGIQLVRFVLFSDQVLAAFAAALASDA</sequence>
<dbReference type="EMBL" id="QWEA01000271">
    <property type="protein sequence ID" value="RIJ37197.1"/>
    <property type="molecule type" value="Genomic_DNA"/>
</dbReference>
<feature type="non-terminal residue" evidence="1">
    <location>
        <position position="1"/>
    </location>
</feature>
<gene>
    <name evidence="1" type="ORF">DZF93_08190</name>
</gene>
<evidence type="ECO:0000313" key="2">
    <source>
        <dbReference type="Proteomes" id="UP000266634"/>
    </source>
</evidence>
<dbReference type="AlphaFoldDB" id="A0A399S5U9"/>
<evidence type="ECO:0000313" key="1">
    <source>
        <dbReference type="EMBL" id="RIJ37197.1"/>
    </source>
</evidence>
<name>A0A399S5U9_9MICO</name>
<reference evidence="1 2" key="1">
    <citation type="submission" date="2018-08" db="EMBL/GenBank/DDBJ databases">
        <title>Genome Sequence of Clavibacter michiganensis Subspecies type strains, and the Atypical Peach-Colored Strains Isolated from Tomato.</title>
        <authorList>
            <person name="Osdaghi E."/>
            <person name="Portier P."/>
            <person name="Briand M."/>
            <person name="Jacques M.-A."/>
        </authorList>
    </citation>
    <scope>NUCLEOTIDE SEQUENCE [LARGE SCALE GENOMIC DNA]</scope>
    <source>
        <strain evidence="1 2">CFBP 6488</strain>
    </source>
</reference>
<protein>
    <submittedName>
        <fullName evidence="1">O-acetyl-ADP-ribose deacetylase</fullName>
    </submittedName>
</protein>
<accession>A0A399S5U9</accession>
<dbReference type="Proteomes" id="UP000266634">
    <property type="component" value="Unassembled WGS sequence"/>
</dbReference>
<proteinExistence type="predicted"/>